<organism evidence="1 2">
    <name type="scientific">Camelimonas fluminis</name>
    <dbReference type="NCBI Taxonomy" id="1576911"/>
    <lineage>
        <taxon>Bacteria</taxon>
        <taxon>Pseudomonadati</taxon>
        <taxon>Pseudomonadota</taxon>
        <taxon>Alphaproteobacteria</taxon>
        <taxon>Hyphomicrobiales</taxon>
        <taxon>Chelatococcaceae</taxon>
        <taxon>Camelimonas</taxon>
    </lineage>
</organism>
<comment type="caution">
    <text evidence="1">The sequence shown here is derived from an EMBL/GenBank/DDBJ whole genome shotgun (WGS) entry which is preliminary data.</text>
</comment>
<evidence type="ECO:0008006" key="3">
    <source>
        <dbReference type="Google" id="ProtNLM"/>
    </source>
</evidence>
<keyword evidence="2" id="KW-1185">Reference proteome</keyword>
<protein>
    <recommendedName>
        <fullName evidence="3">WD40 repeat domain-containing protein</fullName>
    </recommendedName>
</protein>
<dbReference type="EMBL" id="JBHRYC010000006">
    <property type="protein sequence ID" value="MFC3635951.1"/>
    <property type="molecule type" value="Genomic_DNA"/>
</dbReference>
<reference evidence="2" key="1">
    <citation type="journal article" date="2019" name="Int. J. Syst. Evol. Microbiol.">
        <title>The Global Catalogue of Microorganisms (GCM) 10K type strain sequencing project: providing services to taxonomists for standard genome sequencing and annotation.</title>
        <authorList>
            <consortium name="The Broad Institute Genomics Platform"/>
            <consortium name="The Broad Institute Genome Sequencing Center for Infectious Disease"/>
            <person name="Wu L."/>
            <person name="Ma J."/>
        </authorList>
    </citation>
    <scope>NUCLEOTIDE SEQUENCE [LARGE SCALE GENOMIC DNA]</scope>
    <source>
        <strain evidence="2">KCTC 42282</strain>
    </source>
</reference>
<name>A0ABV7UBS2_9HYPH</name>
<sequence>MATASSITTIPLQTGDLDPTFFTLAADESDGVRRICATCTNPGRLQNLSFLTTFRGGVVSAIPTPVEHRDGVIITSPCFNPIAGRNEIWRMTRDSVAPFAACGLEVYDLATRSVLPLASRNPVSDFASFSFTQDRAYVLATFDGLQIICFEGTSRREVPDPAEVSQEDEPALIWAPAHYHGAVADVWQANRKQAVGLFQGIAARQPLTGALQKQVENFMPPLAAQPAVIWVGQDPRQPALWALSGPSPQPDGTIQIIRVVTQGAVGWKLVQVPFASYGGALSPCANPATGALQFIDPATGDIIAVDVNAATATTLFHSPIDPNGAAMCCDSTGGTWVLGNHPQRGPTLWGRAPA</sequence>
<dbReference type="Proteomes" id="UP001595704">
    <property type="component" value="Unassembled WGS sequence"/>
</dbReference>
<evidence type="ECO:0000313" key="1">
    <source>
        <dbReference type="EMBL" id="MFC3635951.1"/>
    </source>
</evidence>
<dbReference type="RefSeq" id="WP_191319772.1">
    <property type="nucleotide sequence ID" value="NZ_BNCG01000010.1"/>
</dbReference>
<gene>
    <name evidence="1" type="ORF">ACFONL_00875</name>
</gene>
<evidence type="ECO:0000313" key="2">
    <source>
        <dbReference type="Proteomes" id="UP001595704"/>
    </source>
</evidence>
<accession>A0ABV7UBS2</accession>
<proteinExistence type="predicted"/>